<dbReference type="PROSITE" id="PS50404">
    <property type="entry name" value="GST_NTER"/>
    <property type="match status" value="1"/>
</dbReference>
<dbReference type="Gene3D" id="3.40.30.10">
    <property type="entry name" value="Glutaredoxin"/>
    <property type="match status" value="1"/>
</dbReference>
<dbReference type="Pfam" id="PF13409">
    <property type="entry name" value="GST_N_2"/>
    <property type="match status" value="1"/>
</dbReference>
<protein>
    <submittedName>
        <fullName evidence="3">Glutathione S-transferase-like protein 12</fullName>
    </submittedName>
</protein>
<evidence type="ECO:0000313" key="4">
    <source>
        <dbReference type="Proteomes" id="UP000308133"/>
    </source>
</evidence>
<dbReference type="GO" id="GO:0016740">
    <property type="term" value="F:transferase activity"/>
    <property type="evidence" value="ECO:0007669"/>
    <property type="project" value="UniProtKB-KW"/>
</dbReference>
<dbReference type="EMBL" id="PTQR01000060">
    <property type="protein sequence ID" value="TKX22827.1"/>
    <property type="molecule type" value="Genomic_DNA"/>
</dbReference>
<dbReference type="InterPro" id="IPR004045">
    <property type="entry name" value="Glutathione_S-Trfase_N"/>
</dbReference>
<comment type="caution">
    <text evidence="3">The sequence shown here is derived from an EMBL/GenBank/DDBJ whole genome shotgun (WGS) entry which is preliminary data.</text>
</comment>
<accession>A0A4U7B5U5</accession>
<reference evidence="3 4" key="1">
    <citation type="submission" date="2018-02" db="EMBL/GenBank/DDBJ databases">
        <title>Draft genome sequences of Elsinoe sp., causing black scab on jojoba.</title>
        <authorList>
            <person name="Stodart B."/>
            <person name="Jeffress S."/>
            <person name="Ash G."/>
            <person name="Arun Chinnappa K."/>
        </authorList>
    </citation>
    <scope>NUCLEOTIDE SEQUENCE [LARGE SCALE GENOMIC DNA]</scope>
    <source>
        <strain evidence="3 4">Hillstone_2</strain>
    </source>
</reference>
<proteinExistence type="inferred from homology"/>
<dbReference type="InterPro" id="IPR036249">
    <property type="entry name" value="Thioredoxin-like_sf"/>
</dbReference>
<dbReference type="PANTHER" id="PTHR44051:SF8">
    <property type="entry name" value="GLUTATHIONE S-TRANSFERASE GSTA"/>
    <property type="match status" value="1"/>
</dbReference>
<name>A0A4U7B5U5_9PEZI</name>
<dbReference type="PANTHER" id="PTHR44051">
    <property type="entry name" value="GLUTATHIONE S-TRANSFERASE-RELATED"/>
    <property type="match status" value="1"/>
</dbReference>
<dbReference type="InterPro" id="IPR036282">
    <property type="entry name" value="Glutathione-S-Trfase_C_sf"/>
</dbReference>
<evidence type="ECO:0000259" key="2">
    <source>
        <dbReference type="PROSITE" id="PS50404"/>
    </source>
</evidence>
<dbReference type="InterPro" id="IPR054416">
    <property type="entry name" value="GST_UstS-like_C"/>
</dbReference>
<comment type="similarity">
    <text evidence="1">Belongs to the GST superfamily.</text>
</comment>
<feature type="domain" description="GST N-terminal" evidence="2">
    <location>
        <begin position="8"/>
        <end position="94"/>
    </location>
</feature>
<sequence>MGKIVLYDLPSKKGVAWSFNPWRTRMILNFKGLDYETQWVEYPDIAPTMKAFGIPPNKEGTEYTIPVLKTEKGEHIMDSKKIAEHLESTYPPGDYASIKLDNPDQQRVVDALSKVAEQLTPIVMPLIPRNVLNPPSAEYFRETRAQRFGMSLDELESKEGGEKAWSNAKEPLDNLAKILRETEGPYFLGGKSSYADFYVVTYLHFARVADKDFYERLVKPYPEFRNLYTVHMAYLDRASE</sequence>
<dbReference type="AlphaFoldDB" id="A0A4U7B5U5"/>
<dbReference type="Proteomes" id="UP000308133">
    <property type="component" value="Unassembled WGS sequence"/>
</dbReference>
<gene>
    <name evidence="3" type="ORF">C1H76_4861</name>
</gene>
<dbReference type="SUPFAM" id="SSF52833">
    <property type="entry name" value="Thioredoxin-like"/>
    <property type="match status" value="1"/>
</dbReference>
<evidence type="ECO:0000256" key="1">
    <source>
        <dbReference type="ARBA" id="ARBA00007409"/>
    </source>
</evidence>
<dbReference type="Gene3D" id="1.20.1050.10">
    <property type="match status" value="1"/>
</dbReference>
<keyword evidence="3" id="KW-0808">Transferase</keyword>
<organism evidence="3 4">
    <name type="scientific">Elsinoe australis</name>
    <dbReference type="NCBI Taxonomy" id="40998"/>
    <lineage>
        <taxon>Eukaryota</taxon>
        <taxon>Fungi</taxon>
        <taxon>Dikarya</taxon>
        <taxon>Ascomycota</taxon>
        <taxon>Pezizomycotina</taxon>
        <taxon>Dothideomycetes</taxon>
        <taxon>Dothideomycetidae</taxon>
        <taxon>Myriangiales</taxon>
        <taxon>Elsinoaceae</taxon>
        <taxon>Elsinoe</taxon>
    </lineage>
</organism>
<dbReference type="CDD" id="cd03038">
    <property type="entry name" value="GST_N_etherase_LigE"/>
    <property type="match status" value="1"/>
</dbReference>
<dbReference type="Pfam" id="PF22041">
    <property type="entry name" value="GST_C_7"/>
    <property type="match status" value="1"/>
</dbReference>
<dbReference type="SUPFAM" id="SSF47616">
    <property type="entry name" value="GST C-terminal domain-like"/>
    <property type="match status" value="1"/>
</dbReference>
<evidence type="ECO:0000313" key="3">
    <source>
        <dbReference type="EMBL" id="TKX22827.1"/>
    </source>
</evidence>